<evidence type="ECO:0000256" key="3">
    <source>
        <dbReference type="ARBA" id="ARBA00022475"/>
    </source>
</evidence>
<protein>
    <recommendedName>
        <fullName evidence="9">Protein translocase subunit SecE</fullName>
    </recommendedName>
</protein>
<comment type="function">
    <text evidence="9">Essential subunit of the Sec protein translocation channel SecYEG. Clamps together the 2 halves of SecY. May contact the channel plug during translocation.</text>
</comment>
<dbReference type="InterPro" id="IPR038379">
    <property type="entry name" value="SecE_sf"/>
</dbReference>
<evidence type="ECO:0000313" key="13">
    <source>
        <dbReference type="Proteomes" id="UP000325785"/>
    </source>
</evidence>
<name>A0A0T5P9X1_9RHOB</name>
<evidence type="ECO:0000313" key="12">
    <source>
        <dbReference type="Proteomes" id="UP000051401"/>
    </source>
</evidence>
<keyword evidence="6 9" id="KW-1133">Transmembrane helix</keyword>
<evidence type="ECO:0000313" key="10">
    <source>
        <dbReference type="EMBL" id="KRS17796.1"/>
    </source>
</evidence>
<sequence>MAMTNPLQFIQQVRSEVAKVVWPTRREVFLTTVMVFIMATLTAIFFALVDLLIRTGLTGVLGFFG</sequence>
<proteinExistence type="inferred from homology"/>
<dbReference type="Proteomes" id="UP000325785">
    <property type="component" value="Chromosome"/>
</dbReference>
<dbReference type="EMBL" id="LAXI01000006">
    <property type="protein sequence ID" value="KRS17796.1"/>
    <property type="molecule type" value="Genomic_DNA"/>
</dbReference>
<keyword evidence="4 9" id="KW-0812">Transmembrane</keyword>
<evidence type="ECO:0000256" key="4">
    <source>
        <dbReference type="ARBA" id="ARBA00022692"/>
    </source>
</evidence>
<evidence type="ECO:0000256" key="6">
    <source>
        <dbReference type="ARBA" id="ARBA00022989"/>
    </source>
</evidence>
<dbReference type="InterPro" id="IPR005807">
    <property type="entry name" value="SecE_bac"/>
</dbReference>
<evidence type="ECO:0000256" key="5">
    <source>
        <dbReference type="ARBA" id="ARBA00022927"/>
    </source>
</evidence>
<evidence type="ECO:0000313" key="11">
    <source>
        <dbReference type="EMBL" id="QEW24436.1"/>
    </source>
</evidence>
<dbReference type="PANTHER" id="PTHR33910:SF1">
    <property type="entry name" value="PROTEIN TRANSLOCASE SUBUNIT SECE"/>
    <property type="match status" value="1"/>
</dbReference>
<dbReference type="HAMAP" id="MF_00422">
    <property type="entry name" value="SecE"/>
    <property type="match status" value="1"/>
</dbReference>
<organism evidence="10 12">
    <name type="scientific">Roseovarius indicus</name>
    <dbReference type="NCBI Taxonomy" id="540747"/>
    <lineage>
        <taxon>Bacteria</taxon>
        <taxon>Pseudomonadati</taxon>
        <taxon>Pseudomonadota</taxon>
        <taxon>Alphaproteobacteria</taxon>
        <taxon>Rhodobacterales</taxon>
        <taxon>Roseobacteraceae</taxon>
        <taxon>Roseovarius</taxon>
    </lineage>
</organism>
<dbReference type="KEGG" id="rid:RIdsm_00215"/>
<feature type="transmembrane region" description="Helical" evidence="9">
    <location>
        <begin position="28"/>
        <end position="53"/>
    </location>
</feature>
<keyword evidence="12" id="KW-1185">Reference proteome</keyword>
<evidence type="ECO:0000256" key="7">
    <source>
        <dbReference type="ARBA" id="ARBA00023010"/>
    </source>
</evidence>
<dbReference type="GO" id="GO:0009306">
    <property type="term" value="P:protein secretion"/>
    <property type="evidence" value="ECO:0007669"/>
    <property type="project" value="UniProtKB-UniRule"/>
</dbReference>
<dbReference type="RefSeq" id="WP_057816445.1">
    <property type="nucleotide sequence ID" value="NZ_CAXRJZ010000133.1"/>
</dbReference>
<evidence type="ECO:0000256" key="8">
    <source>
        <dbReference type="ARBA" id="ARBA00023136"/>
    </source>
</evidence>
<dbReference type="GO" id="GO:0043952">
    <property type="term" value="P:protein transport by the Sec complex"/>
    <property type="evidence" value="ECO:0007669"/>
    <property type="project" value="UniProtKB-UniRule"/>
</dbReference>
<comment type="similarity">
    <text evidence="9">Belongs to the SecE/SEC61-gamma family.</text>
</comment>
<evidence type="ECO:0000256" key="2">
    <source>
        <dbReference type="ARBA" id="ARBA00022448"/>
    </source>
</evidence>
<accession>A0A0T5P9X1</accession>
<dbReference type="AlphaFoldDB" id="A0A0T5P9X1"/>
<comment type="subunit">
    <text evidence="9">Component of the Sec protein translocase complex. Heterotrimer consisting of SecY, SecE and SecG subunits. The heterotrimers can form oligomers, although 1 heterotrimer is thought to be able to translocate proteins. Interacts with the ribosome. Interacts with SecDF, and other proteins may be involved. Interacts with SecA.</text>
</comment>
<dbReference type="GO" id="GO:0065002">
    <property type="term" value="P:intracellular protein transmembrane transport"/>
    <property type="evidence" value="ECO:0007669"/>
    <property type="project" value="UniProtKB-UniRule"/>
</dbReference>
<keyword evidence="3 9" id="KW-1003">Cell membrane</keyword>
<reference evidence="11 13" key="2">
    <citation type="submission" date="2018-08" db="EMBL/GenBank/DDBJ databases">
        <title>Genetic Globetrotter - A new plasmid hitch-hiking vast phylogenetic and geographic distances.</title>
        <authorList>
            <person name="Vollmers J."/>
            <person name="Petersen J."/>
        </authorList>
    </citation>
    <scope>NUCLEOTIDE SEQUENCE [LARGE SCALE GENOMIC DNA]</scope>
    <source>
        <strain evidence="11 13">DSM 26383</strain>
    </source>
</reference>
<dbReference type="GO" id="GO:0005886">
    <property type="term" value="C:plasma membrane"/>
    <property type="evidence" value="ECO:0007669"/>
    <property type="project" value="UniProtKB-SubCell"/>
</dbReference>
<dbReference type="NCBIfam" id="TIGR00964">
    <property type="entry name" value="secE_bact"/>
    <property type="match status" value="1"/>
</dbReference>
<keyword evidence="2 9" id="KW-0813">Transport</keyword>
<keyword evidence="8 9" id="KW-0472">Membrane</keyword>
<evidence type="ECO:0000256" key="1">
    <source>
        <dbReference type="ARBA" id="ARBA00004370"/>
    </source>
</evidence>
<dbReference type="Pfam" id="PF00584">
    <property type="entry name" value="SecE"/>
    <property type="match status" value="1"/>
</dbReference>
<gene>
    <name evidence="9" type="primary">secE</name>
    <name evidence="11" type="ORF">RIdsm_00215</name>
    <name evidence="10" type="ORF">XM52_12440</name>
</gene>
<dbReference type="PANTHER" id="PTHR33910">
    <property type="entry name" value="PROTEIN TRANSLOCASE SUBUNIT SECE"/>
    <property type="match status" value="1"/>
</dbReference>
<reference evidence="10 12" key="1">
    <citation type="submission" date="2015-04" db="EMBL/GenBank/DDBJ databases">
        <title>The draft genome sequence of Roseovarius indicus B108T.</title>
        <authorList>
            <person name="Li G."/>
            <person name="Lai Q."/>
            <person name="Shao Z."/>
            <person name="Yan P."/>
        </authorList>
    </citation>
    <scope>NUCLEOTIDE SEQUENCE [LARGE SCALE GENOMIC DNA]</scope>
    <source>
        <strain evidence="10 12">B108</strain>
    </source>
</reference>
<dbReference type="EMBL" id="CP031598">
    <property type="protein sequence ID" value="QEW24436.1"/>
    <property type="molecule type" value="Genomic_DNA"/>
</dbReference>
<dbReference type="GO" id="GO:0008320">
    <property type="term" value="F:protein transmembrane transporter activity"/>
    <property type="evidence" value="ECO:0007669"/>
    <property type="project" value="UniProtKB-UniRule"/>
</dbReference>
<dbReference type="GO" id="GO:0006605">
    <property type="term" value="P:protein targeting"/>
    <property type="evidence" value="ECO:0007669"/>
    <property type="project" value="UniProtKB-UniRule"/>
</dbReference>
<comment type="subcellular location">
    <subcellularLocation>
        <location evidence="9">Cell membrane</location>
        <topology evidence="9">Single-pass membrane protein</topology>
    </subcellularLocation>
    <subcellularLocation>
        <location evidence="1">Membrane</location>
    </subcellularLocation>
</comment>
<dbReference type="Gene3D" id="1.20.5.1030">
    <property type="entry name" value="Preprotein translocase secy subunit"/>
    <property type="match status" value="1"/>
</dbReference>
<dbReference type="InterPro" id="IPR001901">
    <property type="entry name" value="Translocase_SecE/Sec61-g"/>
</dbReference>
<keyword evidence="5 9" id="KW-0653">Protein transport</keyword>
<dbReference type="Proteomes" id="UP000051401">
    <property type="component" value="Unassembled WGS sequence"/>
</dbReference>
<dbReference type="STRING" id="540747.SAMN04488031_1077"/>
<keyword evidence="7 9" id="KW-0811">Translocation</keyword>
<evidence type="ECO:0000256" key="9">
    <source>
        <dbReference type="HAMAP-Rule" id="MF_00422"/>
    </source>
</evidence>
<dbReference type="PATRIC" id="fig|540747.5.peg.5467"/>
<dbReference type="OrthoDB" id="9812738at2"/>